<dbReference type="EMBL" id="LAQT01000002">
    <property type="protein sequence ID" value="KPC54636.1"/>
    <property type="molecule type" value="Genomic_DNA"/>
</dbReference>
<dbReference type="Pfam" id="PF07589">
    <property type="entry name" value="PEP-CTERM"/>
    <property type="match status" value="1"/>
</dbReference>
<feature type="domain" description="Ice-binding protein C-terminal" evidence="2">
    <location>
        <begin position="204"/>
        <end position="230"/>
    </location>
</feature>
<keyword evidence="1" id="KW-0732">Signal</keyword>
<proteinExistence type="predicted"/>
<accession>A0A0N0XKI2</accession>
<sequence length="248" mass="26329">MFKLQIMVGALWCVGAYAQALTFPTQPNMLPGGSPLGQVNQGLVGVDDNGNPQGWDTNTSEISTISQADYATLFGATLAFPSSAYALINARYFDSTFMLQGLPPAMFAPLPAFYFGGAEAAAFTPAYGGPEFVSSTITFNGYNGDTLVASDTFDLSSTSFSWLASSFASTPITQLDIVSAGLGQRWLIDKLALTPIVPLTEVAAVPEPETWALLLLGLGASCARWRQQRRPARPLTGRDLKGAQPCNV</sequence>
<feature type="chain" id="PRO_5005863080" evidence="1">
    <location>
        <begin position="19"/>
        <end position="248"/>
    </location>
</feature>
<organism evidence="3 4">
    <name type="scientific">Amantichitinum ursilacus</name>
    <dbReference type="NCBI Taxonomy" id="857265"/>
    <lineage>
        <taxon>Bacteria</taxon>
        <taxon>Pseudomonadati</taxon>
        <taxon>Pseudomonadota</taxon>
        <taxon>Betaproteobacteria</taxon>
        <taxon>Neisseriales</taxon>
        <taxon>Chitinibacteraceae</taxon>
        <taxon>Amantichitinum</taxon>
    </lineage>
</organism>
<evidence type="ECO:0000259" key="2">
    <source>
        <dbReference type="Pfam" id="PF07589"/>
    </source>
</evidence>
<dbReference type="AlphaFoldDB" id="A0A0N0XKI2"/>
<name>A0A0N0XKI2_9NEIS</name>
<gene>
    <name evidence="3" type="ORF">WG78_03655</name>
</gene>
<evidence type="ECO:0000313" key="3">
    <source>
        <dbReference type="EMBL" id="KPC54636.1"/>
    </source>
</evidence>
<comment type="caution">
    <text evidence="3">The sequence shown here is derived from an EMBL/GenBank/DDBJ whole genome shotgun (WGS) entry which is preliminary data.</text>
</comment>
<feature type="signal peptide" evidence="1">
    <location>
        <begin position="1"/>
        <end position="18"/>
    </location>
</feature>
<dbReference type="InterPro" id="IPR013424">
    <property type="entry name" value="Ice-binding_C"/>
</dbReference>
<evidence type="ECO:0000313" key="4">
    <source>
        <dbReference type="Proteomes" id="UP000037939"/>
    </source>
</evidence>
<evidence type="ECO:0000256" key="1">
    <source>
        <dbReference type="SAM" id="SignalP"/>
    </source>
</evidence>
<protein>
    <submittedName>
        <fullName evidence="3">PEP-CTERM motif protein</fullName>
    </submittedName>
</protein>
<dbReference type="STRING" id="857265.WG78_03655"/>
<dbReference type="Proteomes" id="UP000037939">
    <property type="component" value="Unassembled WGS sequence"/>
</dbReference>
<reference evidence="3 4" key="1">
    <citation type="submission" date="2015-07" db="EMBL/GenBank/DDBJ databases">
        <title>Draft genome sequence of the Amantichitinum ursilacus IGB-41, a new chitin-degrading bacterium.</title>
        <authorList>
            <person name="Kirstahler P."/>
            <person name="Guenther M."/>
            <person name="Grumaz C."/>
            <person name="Rupp S."/>
            <person name="Zibek S."/>
            <person name="Sohn K."/>
        </authorList>
    </citation>
    <scope>NUCLEOTIDE SEQUENCE [LARGE SCALE GENOMIC DNA]</scope>
    <source>
        <strain evidence="3 4">IGB-41</strain>
    </source>
</reference>
<dbReference type="NCBIfam" id="TIGR02595">
    <property type="entry name" value="PEP_CTERM"/>
    <property type="match status" value="1"/>
</dbReference>
<dbReference type="RefSeq" id="WP_053936419.1">
    <property type="nucleotide sequence ID" value="NZ_LAQT01000002.1"/>
</dbReference>
<keyword evidence="4" id="KW-1185">Reference proteome</keyword>